<comment type="caution">
    <text evidence="1">The sequence shown here is derived from an EMBL/GenBank/DDBJ whole genome shotgun (WGS) entry which is preliminary data.</text>
</comment>
<proteinExistence type="predicted"/>
<protein>
    <submittedName>
        <fullName evidence="1">Uncharacterized protein</fullName>
    </submittedName>
</protein>
<evidence type="ECO:0000313" key="1">
    <source>
        <dbReference type="EMBL" id="KAJ9143623.1"/>
    </source>
</evidence>
<gene>
    <name evidence="1" type="ORF">NKR19_g6779</name>
</gene>
<accession>A0AA38VP82</accession>
<dbReference type="EMBL" id="JANBVN010000109">
    <property type="protein sequence ID" value="KAJ9143623.1"/>
    <property type="molecule type" value="Genomic_DNA"/>
</dbReference>
<name>A0AA38VP82_9PEZI</name>
<keyword evidence="2" id="KW-1185">Reference proteome</keyword>
<dbReference type="Proteomes" id="UP001174691">
    <property type="component" value="Unassembled WGS sequence"/>
</dbReference>
<sequence>MADEERLAAMFTKNMSLDPVTVPQQPARIVYVSQHYTHTAHIAAQPVEAPQTSPRPASEPPQSEHLLAETVLRNHGVDPSCLSASQVQLFKTADEPQQLRLIELWRIYPPTNSNNNSTLAWTSLSTLEQEIVLARDRYTRAQMQPAPQDDSMMSLDGTPLVPLQDGDGRWMSVAETDHYMEPYMSTGYAGQAPDVPRVAAYKPSTDPVYSGTCTVNYSQLEKMENQYGRMMDI</sequence>
<reference evidence="1" key="1">
    <citation type="submission" date="2022-07" db="EMBL/GenBank/DDBJ databases">
        <title>Fungi with potential for degradation of polypropylene.</title>
        <authorList>
            <person name="Gostincar C."/>
        </authorList>
    </citation>
    <scope>NUCLEOTIDE SEQUENCE</scope>
    <source>
        <strain evidence="1">EXF-13287</strain>
    </source>
</reference>
<dbReference type="AlphaFoldDB" id="A0AA38VP82"/>
<organism evidence="1 2">
    <name type="scientific">Coniochaeta hoffmannii</name>
    <dbReference type="NCBI Taxonomy" id="91930"/>
    <lineage>
        <taxon>Eukaryota</taxon>
        <taxon>Fungi</taxon>
        <taxon>Dikarya</taxon>
        <taxon>Ascomycota</taxon>
        <taxon>Pezizomycotina</taxon>
        <taxon>Sordariomycetes</taxon>
        <taxon>Sordariomycetidae</taxon>
        <taxon>Coniochaetales</taxon>
        <taxon>Coniochaetaceae</taxon>
        <taxon>Coniochaeta</taxon>
    </lineage>
</organism>
<evidence type="ECO:0000313" key="2">
    <source>
        <dbReference type="Proteomes" id="UP001174691"/>
    </source>
</evidence>